<accession>A0AAV4B7L3</accession>
<keyword evidence="11" id="KW-0406">Ion transport</keyword>
<reference evidence="17 18" key="1">
    <citation type="journal article" date="2021" name="Elife">
        <title>Chloroplast acquisition without the gene transfer in kleptoplastic sea slugs, Plakobranchus ocellatus.</title>
        <authorList>
            <person name="Maeda T."/>
            <person name="Takahashi S."/>
            <person name="Yoshida T."/>
            <person name="Shimamura S."/>
            <person name="Takaki Y."/>
            <person name="Nagai Y."/>
            <person name="Toyoda A."/>
            <person name="Suzuki Y."/>
            <person name="Arimoto A."/>
            <person name="Ishii H."/>
            <person name="Satoh N."/>
            <person name="Nishiyama T."/>
            <person name="Hasebe M."/>
            <person name="Maruyama T."/>
            <person name="Minagawa J."/>
            <person name="Obokata J."/>
            <person name="Shigenobu S."/>
        </authorList>
    </citation>
    <scope>NUCLEOTIDE SEQUENCE [LARGE SCALE GENOMIC DNA]</scope>
</reference>
<keyword evidence="5" id="KW-0812">Transmembrane</keyword>
<dbReference type="SUPFAM" id="SSF53300">
    <property type="entry name" value="vWA-like"/>
    <property type="match status" value="1"/>
</dbReference>
<evidence type="ECO:0000256" key="13">
    <source>
        <dbReference type="ARBA" id="ARBA00023157"/>
    </source>
</evidence>
<evidence type="ECO:0000256" key="12">
    <source>
        <dbReference type="ARBA" id="ARBA00023136"/>
    </source>
</evidence>
<dbReference type="SUPFAM" id="SSF57184">
    <property type="entry name" value="Growth factor receptor domain"/>
    <property type="match status" value="1"/>
</dbReference>
<comment type="caution">
    <text evidence="17">The sequence shown here is derived from an EMBL/GenBank/DDBJ whole genome shotgun (WGS) entry which is preliminary data.</text>
</comment>
<dbReference type="PROSITE" id="PS50234">
    <property type="entry name" value="VWFA"/>
    <property type="match status" value="1"/>
</dbReference>
<proteinExistence type="predicted"/>
<evidence type="ECO:0000256" key="1">
    <source>
        <dbReference type="ARBA" id="ARBA00004479"/>
    </source>
</evidence>
<dbReference type="InterPro" id="IPR051173">
    <property type="entry name" value="Ca_channel_alpha-2/delta"/>
</dbReference>
<evidence type="ECO:0000256" key="5">
    <source>
        <dbReference type="ARBA" id="ARBA00022692"/>
    </source>
</evidence>
<dbReference type="FunFam" id="3.40.50.410:FF:000007">
    <property type="entry name" value="Calcium voltage-gated channel auxiliary subunit alpha2delta 3"/>
    <property type="match status" value="1"/>
</dbReference>
<keyword evidence="8" id="KW-0106">Calcium</keyword>
<dbReference type="Pfam" id="PF08473">
    <property type="entry name" value="VGCC_alpha2"/>
    <property type="match status" value="1"/>
</dbReference>
<dbReference type="Pfam" id="PF00092">
    <property type="entry name" value="VWA"/>
    <property type="match status" value="1"/>
</dbReference>
<keyword evidence="7" id="KW-0732">Signal</keyword>
<evidence type="ECO:0000256" key="7">
    <source>
        <dbReference type="ARBA" id="ARBA00022729"/>
    </source>
</evidence>
<dbReference type="InterPro" id="IPR002035">
    <property type="entry name" value="VWF_A"/>
</dbReference>
<gene>
    <name evidence="17" type="ORF">PoB_004199200</name>
</gene>
<keyword evidence="2" id="KW-0813">Transport</keyword>
<keyword evidence="18" id="KW-1185">Reference proteome</keyword>
<dbReference type="Gene3D" id="3.30.450.20">
    <property type="entry name" value="PAS domain"/>
    <property type="match status" value="1"/>
</dbReference>
<dbReference type="GO" id="GO:0034702">
    <property type="term" value="C:monoatomic ion channel complex"/>
    <property type="evidence" value="ECO:0007669"/>
    <property type="project" value="UniProtKB-KW"/>
</dbReference>
<evidence type="ECO:0000256" key="4">
    <source>
        <dbReference type="ARBA" id="ARBA00022673"/>
    </source>
</evidence>
<keyword evidence="10" id="KW-1133">Transmembrane helix</keyword>
<keyword evidence="13" id="KW-1015">Disulfide bond</keyword>
<protein>
    <submittedName>
        <fullName evidence="17">Voltage-dependent calcium channel subunit alpha-2/delta-3</fullName>
    </submittedName>
</protein>
<evidence type="ECO:0000256" key="11">
    <source>
        <dbReference type="ARBA" id="ARBA00023065"/>
    </source>
</evidence>
<evidence type="ECO:0000256" key="8">
    <source>
        <dbReference type="ARBA" id="ARBA00022837"/>
    </source>
</evidence>
<dbReference type="Proteomes" id="UP000735302">
    <property type="component" value="Unassembled WGS sequence"/>
</dbReference>
<organism evidence="17 18">
    <name type="scientific">Plakobranchus ocellatus</name>
    <dbReference type="NCBI Taxonomy" id="259542"/>
    <lineage>
        <taxon>Eukaryota</taxon>
        <taxon>Metazoa</taxon>
        <taxon>Spiralia</taxon>
        <taxon>Lophotrochozoa</taxon>
        <taxon>Mollusca</taxon>
        <taxon>Gastropoda</taxon>
        <taxon>Heterobranchia</taxon>
        <taxon>Euthyneura</taxon>
        <taxon>Panpulmonata</taxon>
        <taxon>Sacoglossa</taxon>
        <taxon>Placobranchoidea</taxon>
        <taxon>Plakobranchidae</taxon>
        <taxon>Plakobranchus</taxon>
    </lineage>
</organism>
<dbReference type="GO" id="GO:0005262">
    <property type="term" value="F:calcium channel activity"/>
    <property type="evidence" value="ECO:0007669"/>
    <property type="project" value="UniProtKB-KW"/>
</dbReference>
<evidence type="ECO:0000256" key="2">
    <source>
        <dbReference type="ARBA" id="ARBA00022448"/>
    </source>
</evidence>
<evidence type="ECO:0000313" key="18">
    <source>
        <dbReference type="Proteomes" id="UP000735302"/>
    </source>
</evidence>
<dbReference type="InterPro" id="IPR036465">
    <property type="entry name" value="vWFA_dom_sf"/>
</dbReference>
<dbReference type="GO" id="GO:0046872">
    <property type="term" value="F:metal ion binding"/>
    <property type="evidence" value="ECO:0007669"/>
    <property type="project" value="UniProtKB-KW"/>
</dbReference>
<feature type="non-terminal residue" evidence="17">
    <location>
        <position position="1043"/>
    </location>
</feature>
<keyword evidence="3" id="KW-0109">Calcium transport</keyword>
<dbReference type="InterPro" id="IPR013608">
    <property type="entry name" value="VWA_N"/>
</dbReference>
<keyword evidence="4" id="KW-0107">Calcium channel</keyword>
<evidence type="ECO:0000313" key="17">
    <source>
        <dbReference type="EMBL" id="GFO15487.1"/>
    </source>
</evidence>
<dbReference type="AlphaFoldDB" id="A0AAV4B7L3"/>
<keyword evidence="6" id="KW-0479">Metal-binding</keyword>
<comment type="subcellular location">
    <subcellularLocation>
        <location evidence="1">Membrane</location>
        <topology evidence="1">Single-pass type I membrane protein</topology>
    </subcellularLocation>
</comment>
<evidence type="ECO:0000256" key="15">
    <source>
        <dbReference type="ARBA" id="ARBA00023303"/>
    </source>
</evidence>
<evidence type="ECO:0000256" key="14">
    <source>
        <dbReference type="ARBA" id="ARBA00023180"/>
    </source>
</evidence>
<dbReference type="EMBL" id="BLXT01004610">
    <property type="protein sequence ID" value="GFO15487.1"/>
    <property type="molecule type" value="Genomic_DNA"/>
</dbReference>
<evidence type="ECO:0000259" key="16">
    <source>
        <dbReference type="PROSITE" id="PS50234"/>
    </source>
</evidence>
<dbReference type="PANTHER" id="PTHR10166">
    <property type="entry name" value="VOLTAGE-DEPENDENT CALCIUM CHANNEL SUBUNIT ALPHA-2/DELTA-RELATED"/>
    <property type="match status" value="1"/>
</dbReference>
<dbReference type="SMART" id="SM00327">
    <property type="entry name" value="VWA"/>
    <property type="match status" value="1"/>
</dbReference>
<feature type="domain" description="VWFA" evidence="16">
    <location>
        <begin position="178"/>
        <end position="361"/>
    </location>
</feature>
<name>A0AAV4B7L3_9GAST</name>
<evidence type="ECO:0000256" key="9">
    <source>
        <dbReference type="ARBA" id="ARBA00022882"/>
    </source>
</evidence>
<dbReference type="Pfam" id="PF08399">
    <property type="entry name" value="VWA_N"/>
    <property type="match status" value="1"/>
</dbReference>
<sequence length="1043" mass="119029">MSFHEQNPVRCVMNLKQTAELAMRQYGPYRDIDFKEVKYYNAKKVVIDKDLTQMDTRSREEIKRSITYLATNSSWPFKTAKPVRACLNRENSSIHVPTNIYDKSRRILNGVNWTTKLTQQFILNRKVDPTLTWQYFCSSDGFFRVYPAMQWPRDADKVDTFDCRIRKWYIQAATSPKNILILLDSSGSMKGLRFAIARSTVSKILETLSDEDYFNVIQFSDEPHYVDDCFNDTLMPASVDNVRRIQARIDALEAQKFANFEKALKRAFELFRKEQREYLNHYLCNKAIMIITDGAPENFEHIFEPYNWPEKAIRVFTFLIGKEVPENRQTKWMACANKGKFTHISTRADVQENVQKYIQVLSRPLALTKAPHKVWSPVYLDYVTEQGNILVSSGKPADMAPDFEDSYTYQGLGLILTISMPVYDRRETVGPKEEEPNRNLLGVVGTDVRINELMKYIPTYELGVNGYAFAITNHGNILFHPDYSPFYSEGSYGARQQLKVRPKYNSVELSEVELPVPSEDGLTVGHPLRHYLVRLKSGGHNMTTLSVLTHCDGMKRARERKQEYQFMDVSDAFRREQENESRSISSWMSVTLSGLQCNGDYFLPHGGVCVEEGVQCNDDYFLPLGGVCVEEGLQCNGDYFRPHGGVCVEEGLQCIGDYFLPHGGVCVEEGVQCNRDYFLPHGGVCVEEGVQCNREYFLPHGGVCVEEGVQCNDDYFLPHRDVCVEEGVQCNREYFLPHGGVCVEEGVHCNGEYFLPHGGVCVEEGNKEHMQRLASDFNITREYARTWVGDSVNRGIYRKTPHFEGYESCFDNPLADIEKPMTQGMPLKFQIKECFKHAHKRHGIQWIWIGTASGLTRAFLREGNDPFDNWENKNTQTIKSLYYKRAVDGWDSGYKYVFSGTIPNTRKESAANLTITMSTALILGSQKTGFVPTAVAAYNMRYSAFNDHLARHTFGCRDTECHLTCNDTQHVNCYIIDDNGYILANNNPDYNGTGSFLGNENPKLMSALLQDKIFKGLKLVDYQGICYVKAGDSEESSSSMPLN</sequence>
<evidence type="ECO:0000256" key="10">
    <source>
        <dbReference type="ARBA" id="ARBA00022989"/>
    </source>
</evidence>
<dbReference type="PANTHER" id="PTHR10166:SF37">
    <property type="entry name" value="STOLID, ISOFORM H"/>
    <property type="match status" value="1"/>
</dbReference>
<keyword evidence="14" id="KW-0325">Glycoprotein</keyword>
<evidence type="ECO:0000256" key="3">
    <source>
        <dbReference type="ARBA" id="ARBA00022568"/>
    </source>
</evidence>
<keyword evidence="15" id="KW-0407">Ion channel</keyword>
<keyword evidence="12" id="KW-0472">Membrane</keyword>
<dbReference type="Gene3D" id="3.40.50.410">
    <property type="entry name" value="von Willebrand factor, type A domain"/>
    <property type="match status" value="1"/>
</dbReference>
<dbReference type="InterPro" id="IPR013680">
    <property type="entry name" value="VDCC_a2/dsu"/>
</dbReference>
<dbReference type="InterPro" id="IPR009030">
    <property type="entry name" value="Growth_fac_rcpt_cys_sf"/>
</dbReference>
<keyword evidence="9" id="KW-0851">Voltage-gated channel</keyword>
<evidence type="ECO:0000256" key="6">
    <source>
        <dbReference type="ARBA" id="ARBA00022723"/>
    </source>
</evidence>